<proteinExistence type="predicted"/>
<dbReference type="EMBL" id="NCVQ01000006">
    <property type="protein sequence ID" value="PWZ19932.1"/>
    <property type="molecule type" value="Genomic_DNA"/>
</dbReference>
<sequence>MTTVAPTFSAPPRSTRPATSPRIPRSSPGIRAAFHPPHQSRTKRRSIDPRGVTEEESQGGT</sequence>
<organism evidence="2">
    <name type="scientific">Zea mays</name>
    <name type="common">Maize</name>
    <dbReference type="NCBI Taxonomy" id="4577"/>
    <lineage>
        <taxon>Eukaryota</taxon>
        <taxon>Viridiplantae</taxon>
        <taxon>Streptophyta</taxon>
        <taxon>Embryophyta</taxon>
        <taxon>Tracheophyta</taxon>
        <taxon>Spermatophyta</taxon>
        <taxon>Magnoliopsida</taxon>
        <taxon>Liliopsida</taxon>
        <taxon>Poales</taxon>
        <taxon>Poaceae</taxon>
        <taxon>PACMAD clade</taxon>
        <taxon>Panicoideae</taxon>
        <taxon>Andropogonodae</taxon>
        <taxon>Andropogoneae</taxon>
        <taxon>Tripsacinae</taxon>
        <taxon>Zea</taxon>
    </lineage>
</organism>
<protein>
    <submittedName>
        <fullName evidence="2">Uncharacterized protein</fullName>
    </submittedName>
</protein>
<gene>
    <name evidence="2" type="ORF">Zm00014a_022206</name>
</gene>
<reference evidence="2" key="1">
    <citation type="journal article" date="2018" name="Nat. Genet.">
        <title>Extensive intraspecific gene order and gene structural variations between Mo17 and other maize genomes.</title>
        <authorList>
            <person name="Sun S."/>
            <person name="Zhou Y."/>
            <person name="Chen J."/>
            <person name="Shi J."/>
            <person name="Zhao H."/>
            <person name="Zhao H."/>
            <person name="Song W."/>
            <person name="Zhang M."/>
            <person name="Cui Y."/>
            <person name="Dong X."/>
            <person name="Liu H."/>
            <person name="Ma X."/>
            <person name="Jiao Y."/>
            <person name="Wang B."/>
            <person name="Wei X."/>
            <person name="Stein J.C."/>
            <person name="Glaubitz J.C."/>
            <person name="Lu F."/>
            <person name="Yu G."/>
            <person name="Liang C."/>
            <person name="Fengler K."/>
            <person name="Li B."/>
            <person name="Rafalski A."/>
            <person name="Schnable P.S."/>
            <person name="Ware D.H."/>
            <person name="Buckler E.S."/>
            <person name="Lai J."/>
        </authorList>
    </citation>
    <scope>NUCLEOTIDE SEQUENCE [LARGE SCALE GENOMIC DNA]</scope>
    <source>
        <tissue evidence="2">Seedling</tissue>
    </source>
</reference>
<evidence type="ECO:0000256" key="1">
    <source>
        <dbReference type="SAM" id="MobiDB-lite"/>
    </source>
</evidence>
<feature type="region of interest" description="Disordered" evidence="1">
    <location>
        <begin position="1"/>
        <end position="61"/>
    </location>
</feature>
<comment type="caution">
    <text evidence="2">The sequence shown here is derived from an EMBL/GenBank/DDBJ whole genome shotgun (WGS) entry which is preliminary data.</text>
</comment>
<evidence type="ECO:0000313" key="2">
    <source>
        <dbReference type="EMBL" id="PWZ19932.1"/>
    </source>
</evidence>
<accession>A0A3L6EFW9</accession>
<feature type="compositionally biased region" description="Low complexity" evidence="1">
    <location>
        <begin position="10"/>
        <end position="28"/>
    </location>
</feature>
<dbReference type="AlphaFoldDB" id="A0A3L6EFW9"/>
<dbReference type="Proteomes" id="UP000251960">
    <property type="component" value="Chromosome 5"/>
</dbReference>
<name>A0A3L6EFW9_MAIZE</name>